<evidence type="ECO:0000313" key="9">
    <source>
        <dbReference type="Proteomes" id="UP001500037"/>
    </source>
</evidence>
<sequence length="431" mass="46947">MPAVRAAVADAVRRARKDPAVSQTVRATAAATLAYAVAVRLSSEPAPLTAPLTALLVVQVTVYSTLTTSIRRVNSVVVGVLIAIGFSSVMGLSWWSLGLIILASLVIGRFVRVDEFVNEVAISAMLVLGVTRLASQAWDRVLETLIGAGVGLLFNLLFAPPVWVDTAGESLEGLARRARHLLLSIGEELGDPTPVERAAARLHEARRLDQAIADVDAALRQAEDSLRLNPRITEGLLSRLVLRTGLDTLEICVVVVRVLARSLTDLAKRRGKDEVLFPREVALALEELLAHVGGALVSFAVLVTTQVSLDAEEAEERLNAELTAAWASRERVAQMLLRRIQAFPEAWQLHGSLLAEIDRILDELNLEHRTKRLMEELDRASAANRERFTWLGRLRRFGASRVRVRSRRRDGGDGRGTGQPPRPASSGQPDG</sequence>
<feature type="region of interest" description="Disordered" evidence="6">
    <location>
        <begin position="403"/>
        <end position="431"/>
    </location>
</feature>
<gene>
    <name evidence="8" type="ORF">GCM10009665_29380</name>
</gene>
<evidence type="ECO:0000256" key="5">
    <source>
        <dbReference type="ARBA" id="ARBA00023136"/>
    </source>
</evidence>
<keyword evidence="9" id="KW-1185">Reference proteome</keyword>
<keyword evidence="4 7" id="KW-1133">Transmembrane helix</keyword>
<evidence type="ECO:0000313" key="8">
    <source>
        <dbReference type="EMBL" id="GAA1237346.1"/>
    </source>
</evidence>
<comment type="caution">
    <text evidence="8">The sequence shown here is derived from an EMBL/GenBank/DDBJ whole genome shotgun (WGS) entry which is preliminary data.</text>
</comment>
<comment type="subcellular location">
    <subcellularLocation>
        <location evidence="1">Cell membrane</location>
        <topology evidence="1">Multi-pass membrane protein</topology>
    </subcellularLocation>
</comment>
<evidence type="ECO:0000256" key="6">
    <source>
        <dbReference type="SAM" id="MobiDB-lite"/>
    </source>
</evidence>
<keyword evidence="3 7" id="KW-0812">Transmembrane</keyword>
<dbReference type="InterPro" id="IPR010343">
    <property type="entry name" value="ArAE_1"/>
</dbReference>
<evidence type="ECO:0000256" key="3">
    <source>
        <dbReference type="ARBA" id="ARBA00022692"/>
    </source>
</evidence>
<dbReference type="Proteomes" id="UP001500037">
    <property type="component" value="Unassembled WGS sequence"/>
</dbReference>
<proteinExistence type="predicted"/>
<accession>A0ABP4GT11</accession>
<evidence type="ECO:0000256" key="2">
    <source>
        <dbReference type="ARBA" id="ARBA00022475"/>
    </source>
</evidence>
<evidence type="ECO:0000256" key="1">
    <source>
        <dbReference type="ARBA" id="ARBA00004651"/>
    </source>
</evidence>
<dbReference type="EMBL" id="BAAALF010000042">
    <property type="protein sequence ID" value="GAA1237346.1"/>
    <property type="molecule type" value="Genomic_DNA"/>
</dbReference>
<name>A0ABP4GT11_9ACTN</name>
<dbReference type="Pfam" id="PF06081">
    <property type="entry name" value="ArAE_1"/>
    <property type="match status" value="1"/>
</dbReference>
<evidence type="ECO:0000256" key="4">
    <source>
        <dbReference type="ARBA" id="ARBA00022989"/>
    </source>
</evidence>
<feature type="transmembrane region" description="Helical" evidence="7">
    <location>
        <begin position="78"/>
        <end position="110"/>
    </location>
</feature>
<dbReference type="RefSeq" id="WP_344441978.1">
    <property type="nucleotide sequence ID" value="NZ_BAAALF010000042.1"/>
</dbReference>
<reference evidence="9" key="1">
    <citation type="journal article" date="2019" name="Int. J. Syst. Evol. Microbiol.">
        <title>The Global Catalogue of Microorganisms (GCM) 10K type strain sequencing project: providing services to taxonomists for standard genome sequencing and annotation.</title>
        <authorList>
            <consortium name="The Broad Institute Genomics Platform"/>
            <consortium name="The Broad Institute Genome Sequencing Center for Infectious Disease"/>
            <person name="Wu L."/>
            <person name="Ma J."/>
        </authorList>
    </citation>
    <scope>NUCLEOTIDE SEQUENCE [LARGE SCALE GENOMIC DNA]</scope>
    <source>
        <strain evidence="9">JCM 13004</strain>
    </source>
</reference>
<evidence type="ECO:0000256" key="7">
    <source>
        <dbReference type="SAM" id="Phobius"/>
    </source>
</evidence>
<keyword evidence="2" id="KW-1003">Cell membrane</keyword>
<keyword evidence="5 7" id="KW-0472">Membrane</keyword>
<organism evidence="8 9">
    <name type="scientific">Kitasatospora nipponensis</name>
    <dbReference type="NCBI Taxonomy" id="258049"/>
    <lineage>
        <taxon>Bacteria</taxon>
        <taxon>Bacillati</taxon>
        <taxon>Actinomycetota</taxon>
        <taxon>Actinomycetes</taxon>
        <taxon>Kitasatosporales</taxon>
        <taxon>Streptomycetaceae</taxon>
        <taxon>Kitasatospora</taxon>
    </lineage>
</organism>
<protein>
    <submittedName>
        <fullName evidence="8">Aromatic acid exporter family protein</fullName>
    </submittedName>
</protein>